<sequence>MGPPFGYLPPIVGVRFKTREYGRDGLLVASSLPDDFYKEYRRLRPEAVSLGKKERERLSRRYSRRRRHQAEGRPSREPRDHSATSTLKASAPFLASRRTQEFRSSSSHQPSTSTAPSTQRSEARISPCDWTGTNSWLSLSRSIQLSLSYSFMQPEIVHLIQNRVPEDPARNNPASLAQHGNLLSDHSGPNCLSHGDGGDREPVGDTVSDRSSVAILPGTDDSVSCSIDSPKQDTPARPVDRVIEYENTWIPSPKGTEQLGFKVIPSRINGPIPLSVENFPNEVLTHILSHLPPASLSSMSLVNRRFHSLVTTPHAWRIAFSRYFPGPAAIEAQRGRLDSDEFEHLLLRKRTFCRLTALASWRNEYILRTRLLRSLARGRPAQYQPSGQQASPRTGPASSGLATYNSLLLYPVSHIDGAFGSGSEKKPAMFVHGAREQGIASASDPTASKAGLGAWGISDPQMFNHFADLFPGESQWGLGAGEFVGLPNVMDVSQQYGLVYGEGCPRGRTYFLSSNEKRGRFLSLTDSETRSQPQLGIPKLVPVTTSICSVWIAKSPQILNITNGLCGILAGTSTGVLTAYAIGPNHSYNQRYERGQVTARWVLCPGVPIIAIRVDDNFSTKRHAYRRIWAVVLNALGEVFYLTEIPLQRETNPKPTPEQLDQLAWETGRTVRWELVEATRRVARPDPFNTQLVDGSYTPRSSSCSMGLTAAQIAAETAEVEQYLSFKPKHFSKVCEGWDMQRKLEVDFAGDDNHGAGESITVITCGVTPKQPVSLKRFTRLKFSSALPAVQHETFPRVQSAVRHSSIFGGPELISSASVPHTPALSDDSGSQAALATAIWTVSKLTLDLPRMAQITTAALDMSTIAKLTVSEDPLLSMCGDSDSSETSTPLSGLNESSVPSQIPGHRARFIAVGTSTGTVIVWNIRSPVSPNAEISNNLEPIRVINTDSPQVSCIALTSLYLVHGGNDGLVQAWDLLASSLQPIRTINSRFSSRARRRLQQAEATVQGVGHNFFAAGAICLDPDSTRLRGIVSLGTQLRYWSYSSFAADQYKSNKRRLRYSQRRGNRSPEVDRYSHTGRGALQDFIMDERLELERQKKEQEKAKRHLSGRFGVDLFGPGASEDELLAYACMLSEESYTSDERKRRESNSSAGGSSSSGTIAAQLPIGAHAEPSILPSTLGHGLPLEPQVLEPLDEELEPDLAEAIRRSLEDALTSSPTPTPLREDKFEPVFNDPAAERLPSLSDASGPMAERSTSQQEADDFELALRLSLAEQEGQTCDVDTFQESSSFLEDQLEDFPSLDNAAASRSSHGRRGRGKGKGRA</sequence>
<dbReference type="Gene3D" id="2.130.10.10">
    <property type="entry name" value="YVTN repeat-like/Quinoprotein amine dehydrogenase"/>
    <property type="match status" value="1"/>
</dbReference>
<evidence type="ECO:0000313" key="11">
    <source>
        <dbReference type="Proteomes" id="UP000054565"/>
    </source>
</evidence>
<dbReference type="Gene3D" id="1.20.1280.50">
    <property type="match status" value="1"/>
</dbReference>
<dbReference type="InterPro" id="IPR036322">
    <property type="entry name" value="WD40_repeat_dom_sf"/>
</dbReference>
<evidence type="ECO:0000256" key="8">
    <source>
        <dbReference type="SAM" id="MobiDB-lite"/>
    </source>
</evidence>
<reference evidence="11" key="1">
    <citation type="journal article" date="2010" name="Genome Res.">
        <title>Population genomic sequencing of Coccidioides fungi reveals recent hybridization and transposon control.</title>
        <authorList>
            <person name="Neafsey D.E."/>
            <person name="Barker B.M."/>
            <person name="Sharpton T.J."/>
            <person name="Stajich J.E."/>
            <person name="Park D.J."/>
            <person name="Whiston E."/>
            <person name="Hung C.-Y."/>
            <person name="McMahan C."/>
            <person name="White J."/>
            <person name="Sykes S."/>
            <person name="Heiman D."/>
            <person name="Young S."/>
            <person name="Zeng Q."/>
            <person name="Abouelleil A."/>
            <person name="Aftuck L."/>
            <person name="Bessette D."/>
            <person name="Brown A."/>
            <person name="FitzGerald M."/>
            <person name="Lui A."/>
            <person name="Macdonald J.P."/>
            <person name="Priest M."/>
            <person name="Orbach M.J."/>
            <person name="Galgiani J.N."/>
            <person name="Kirkland T.N."/>
            <person name="Cole G.T."/>
            <person name="Birren B.W."/>
            <person name="Henn M.R."/>
            <person name="Taylor J.W."/>
            <person name="Rounsley S.D."/>
        </authorList>
    </citation>
    <scope>NUCLEOTIDE SEQUENCE [LARGE SCALE GENOMIC DNA]</scope>
    <source>
        <strain evidence="11">RMSCC 2394</strain>
    </source>
</reference>
<feature type="domain" description="F-box" evidence="9">
    <location>
        <begin position="273"/>
        <end position="319"/>
    </location>
</feature>
<dbReference type="GO" id="GO:0043161">
    <property type="term" value="P:proteasome-mediated ubiquitin-dependent protein catabolic process"/>
    <property type="evidence" value="ECO:0007669"/>
    <property type="project" value="TreeGrafter"/>
</dbReference>
<evidence type="ECO:0000256" key="6">
    <source>
        <dbReference type="ARBA" id="ARBA00032113"/>
    </source>
</evidence>
<feature type="region of interest" description="Disordered" evidence="8">
    <location>
        <begin position="168"/>
        <end position="237"/>
    </location>
</feature>
<evidence type="ECO:0000313" key="10">
    <source>
        <dbReference type="EMBL" id="KMP02608.1"/>
    </source>
</evidence>
<comment type="subunit">
    <text evidence="3">Component of the SCF(sconB) E3 ubiquitin ligase complex.</text>
</comment>
<dbReference type="PANTHER" id="PTHR10223:SF2">
    <property type="entry name" value="F-BOX AND WD DOMAIN PROTEIN (AFU_ORTHOLOGUE AFUA_6G11400)"/>
    <property type="match status" value="1"/>
</dbReference>
<dbReference type="PANTHER" id="PTHR10223">
    <property type="entry name" value="26S PROTEASOME NON-ATPASE REGULATORY SUBUNIT 4"/>
    <property type="match status" value="1"/>
</dbReference>
<feature type="region of interest" description="Disordered" evidence="8">
    <location>
        <begin position="1137"/>
        <end position="1159"/>
    </location>
</feature>
<feature type="compositionally biased region" description="Low complexity" evidence="8">
    <location>
        <begin position="1148"/>
        <end position="1158"/>
    </location>
</feature>
<dbReference type="GO" id="GO:0031593">
    <property type="term" value="F:polyubiquitin modification-dependent protein binding"/>
    <property type="evidence" value="ECO:0007669"/>
    <property type="project" value="TreeGrafter"/>
</dbReference>
<evidence type="ECO:0000256" key="5">
    <source>
        <dbReference type="ARBA" id="ARBA00030034"/>
    </source>
</evidence>
<feature type="compositionally biased region" description="Basic and acidic residues" evidence="8">
    <location>
        <begin position="48"/>
        <end position="59"/>
    </location>
</feature>
<comment type="similarity">
    <text evidence="2">Belongs to the WD repeat MET30/SCONB/SCON-2 family.</text>
</comment>
<name>A0A0J6Y7F4_COCIT</name>
<dbReference type="InterPro" id="IPR036047">
    <property type="entry name" value="F-box-like_dom_sf"/>
</dbReference>
<evidence type="ECO:0000256" key="2">
    <source>
        <dbReference type="ARBA" id="ARBA00007968"/>
    </source>
</evidence>
<organism evidence="10 11">
    <name type="scientific">Coccidioides immitis RMSCC 2394</name>
    <dbReference type="NCBI Taxonomy" id="404692"/>
    <lineage>
        <taxon>Eukaryota</taxon>
        <taxon>Fungi</taxon>
        <taxon>Dikarya</taxon>
        <taxon>Ascomycota</taxon>
        <taxon>Pezizomycotina</taxon>
        <taxon>Eurotiomycetes</taxon>
        <taxon>Eurotiomycetidae</taxon>
        <taxon>Onygenales</taxon>
        <taxon>Onygenaceae</taxon>
        <taxon>Coccidioides</taxon>
    </lineage>
</organism>
<dbReference type="GO" id="GO:0005829">
    <property type="term" value="C:cytosol"/>
    <property type="evidence" value="ECO:0007669"/>
    <property type="project" value="TreeGrafter"/>
</dbReference>
<feature type="region of interest" description="Disordered" evidence="8">
    <location>
        <begin position="48"/>
        <end position="126"/>
    </location>
</feature>
<evidence type="ECO:0000259" key="9">
    <source>
        <dbReference type="PROSITE" id="PS50181"/>
    </source>
</evidence>
<dbReference type="GO" id="GO:0005634">
    <property type="term" value="C:nucleus"/>
    <property type="evidence" value="ECO:0007669"/>
    <property type="project" value="TreeGrafter"/>
</dbReference>
<evidence type="ECO:0000256" key="1">
    <source>
        <dbReference type="ARBA" id="ARBA00002730"/>
    </source>
</evidence>
<dbReference type="InterPro" id="IPR001680">
    <property type="entry name" value="WD40_rpt"/>
</dbReference>
<dbReference type="Proteomes" id="UP000054565">
    <property type="component" value="Unassembled WGS sequence"/>
</dbReference>
<dbReference type="Pfam" id="PF12937">
    <property type="entry name" value="F-box-like"/>
    <property type="match status" value="1"/>
</dbReference>
<dbReference type="SUPFAM" id="SSF50978">
    <property type="entry name" value="WD40 repeat-like"/>
    <property type="match status" value="1"/>
</dbReference>
<evidence type="ECO:0000256" key="4">
    <source>
        <dbReference type="ARBA" id="ARBA00015819"/>
    </source>
</evidence>
<gene>
    <name evidence="10" type="ORF">CIRG_02301</name>
</gene>
<dbReference type="OrthoDB" id="2095648at2759"/>
<feature type="compositionally biased region" description="Basic residues" evidence="8">
    <location>
        <begin position="1309"/>
        <end position="1322"/>
    </location>
</feature>
<dbReference type="SUPFAM" id="SSF81383">
    <property type="entry name" value="F-box domain"/>
    <property type="match status" value="1"/>
</dbReference>
<evidence type="ECO:0000256" key="7">
    <source>
        <dbReference type="SAM" id="Coils"/>
    </source>
</evidence>
<dbReference type="InterPro" id="IPR001810">
    <property type="entry name" value="F-box_dom"/>
</dbReference>
<feature type="compositionally biased region" description="Polar residues" evidence="8">
    <location>
        <begin position="885"/>
        <end position="900"/>
    </location>
</feature>
<dbReference type="CDD" id="cd09917">
    <property type="entry name" value="F-box_SF"/>
    <property type="match status" value="1"/>
</dbReference>
<feature type="region of interest" description="Disordered" evidence="8">
    <location>
        <begin position="1289"/>
        <end position="1322"/>
    </location>
</feature>
<dbReference type="STRING" id="404692.A0A0J6Y7F4"/>
<dbReference type="PROSITE" id="PS50181">
    <property type="entry name" value="FBOX"/>
    <property type="match status" value="1"/>
</dbReference>
<accession>A0A0J6Y7F4</accession>
<dbReference type="GO" id="GO:0008540">
    <property type="term" value="C:proteasome regulatory particle, base subcomplex"/>
    <property type="evidence" value="ECO:0007669"/>
    <property type="project" value="TreeGrafter"/>
</dbReference>
<dbReference type="InterPro" id="IPR015943">
    <property type="entry name" value="WD40/YVTN_repeat-like_dom_sf"/>
</dbReference>
<proteinExistence type="inferred from homology"/>
<comment type="function">
    <text evidence="1">Component of the SCF(sconB) E3 ubiquitin ligase complex involved in the regulation of sulfur metabolite repression, probably by mediating the inactivation or degradation of the metR transcription factor.</text>
</comment>
<dbReference type="EMBL" id="DS028094">
    <property type="protein sequence ID" value="KMP02608.1"/>
    <property type="molecule type" value="Genomic_DNA"/>
</dbReference>
<feature type="region of interest" description="Disordered" evidence="8">
    <location>
        <begin position="1236"/>
        <end position="1261"/>
    </location>
</feature>
<evidence type="ECO:0000256" key="3">
    <source>
        <dbReference type="ARBA" id="ARBA00011725"/>
    </source>
</evidence>
<dbReference type="SMART" id="SM00256">
    <property type="entry name" value="FBOX"/>
    <property type="match status" value="1"/>
</dbReference>
<feature type="region of interest" description="Disordered" evidence="8">
    <location>
        <begin position="878"/>
        <end position="900"/>
    </location>
</feature>
<keyword evidence="7" id="KW-0175">Coiled coil</keyword>
<feature type="compositionally biased region" description="Low complexity" evidence="8">
    <location>
        <begin position="103"/>
        <end position="120"/>
    </location>
</feature>
<feature type="region of interest" description="Disordered" evidence="8">
    <location>
        <begin position="378"/>
        <end position="398"/>
    </location>
</feature>
<dbReference type="InterPro" id="IPR027040">
    <property type="entry name" value="PSMD4"/>
</dbReference>
<feature type="compositionally biased region" description="Polar residues" evidence="8">
    <location>
        <begin position="383"/>
        <end position="398"/>
    </location>
</feature>
<feature type="compositionally biased region" description="Basic and acidic residues" evidence="8">
    <location>
        <begin position="69"/>
        <end position="82"/>
    </location>
</feature>
<feature type="coiled-coil region" evidence="7">
    <location>
        <begin position="1083"/>
        <end position="1110"/>
    </location>
</feature>
<protein>
    <recommendedName>
        <fullName evidence="4">Probable E3 ubiquitin ligase complex SCF subunit sconB</fullName>
    </recommendedName>
    <alternativeName>
        <fullName evidence="6">Sulfur controller B</fullName>
    </alternativeName>
    <alternativeName>
        <fullName evidence="5">Sulfur metabolite repression control protein B</fullName>
    </alternativeName>
</protein>
<dbReference type="SMART" id="SM00320">
    <property type="entry name" value="WD40"/>
    <property type="match status" value="2"/>
</dbReference>